<evidence type="ECO:0000313" key="10">
    <source>
        <dbReference type="Proteomes" id="UP000595278"/>
    </source>
</evidence>
<gene>
    <name evidence="9" type="primary">cysC</name>
    <name evidence="9" type="ORF">JHT90_01730</name>
</gene>
<proteinExistence type="inferred from homology"/>
<evidence type="ECO:0000259" key="8">
    <source>
        <dbReference type="Pfam" id="PF01583"/>
    </source>
</evidence>
<dbReference type="Proteomes" id="UP000595278">
    <property type="component" value="Chromosome"/>
</dbReference>
<evidence type="ECO:0000256" key="1">
    <source>
        <dbReference type="ARBA" id="ARBA00001823"/>
    </source>
</evidence>
<dbReference type="KEGG" id="eaz:JHT90_01730"/>
<keyword evidence="10" id="KW-1185">Reference proteome</keyword>
<dbReference type="EMBL" id="CP067393">
    <property type="protein sequence ID" value="QQP85998.1"/>
    <property type="molecule type" value="Genomic_DNA"/>
</dbReference>
<dbReference type="Pfam" id="PF01583">
    <property type="entry name" value="APS_kinase"/>
    <property type="match status" value="1"/>
</dbReference>
<keyword evidence="4 7" id="KW-0808">Transferase</keyword>
<keyword evidence="6 7" id="KW-0067">ATP-binding</keyword>
<dbReference type="CDD" id="cd02027">
    <property type="entry name" value="APSK"/>
    <property type="match status" value="1"/>
</dbReference>
<evidence type="ECO:0000256" key="3">
    <source>
        <dbReference type="ARBA" id="ARBA00012121"/>
    </source>
</evidence>
<comment type="catalytic activity">
    <reaction evidence="1 7">
        <text>adenosine 5'-phosphosulfate + ATP = 3'-phosphoadenylyl sulfate + ADP + H(+)</text>
        <dbReference type="Rhea" id="RHEA:24152"/>
        <dbReference type="ChEBI" id="CHEBI:15378"/>
        <dbReference type="ChEBI" id="CHEBI:30616"/>
        <dbReference type="ChEBI" id="CHEBI:58243"/>
        <dbReference type="ChEBI" id="CHEBI:58339"/>
        <dbReference type="ChEBI" id="CHEBI:456216"/>
        <dbReference type="EC" id="2.7.1.25"/>
    </reaction>
</comment>
<organism evidence="9 10">
    <name type="scientific">Entomomonas asaccharolytica</name>
    <dbReference type="NCBI Taxonomy" id="2785331"/>
    <lineage>
        <taxon>Bacteria</taxon>
        <taxon>Pseudomonadati</taxon>
        <taxon>Pseudomonadota</taxon>
        <taxon>Gammaproteobacteria</taxon>
        <taxon>Pseudomonadales</taxon>
        <taxon>Pseudomonadaceae</taxon>
        <taxon>Entomomonas</taxon>
    </lineage>
</organism>
<evidence type="ECO:0000256" key="7">
    <source>
        <dbReference type="RuleBase" id="RU004347"/>
    </source>
</evidence>
<comment type="function">
    <text evidence="7">Catalyzes the synthesis of activated sulfate.</text>
</comment>
<reference evidence="9 10" key="1">
    <citation type="submission" date="2021-01" db="EMBL/GenBank/DDBJ databases">
        <title>Entomomonas sp. F2A isolated from a house cricket (Acheta domesticus).</title>
        <authorList>
            <person name="Spergser J."/>
            <person name="Busse H.-J."/>
        </authorList>
    </citation>
    <scope>NUCLEOTIDE SEQUENCE [LARGE SCALE GENOMIC DNA]</scope>
    <source>
        <strain evidence="9 10">F2A</strain>
    </source>
</reference>
<evidence type="ECO:0000256" key="4">
    <source>
        <dbReference type="ARBA" id="ARBA00022679"/>
    </source>
</evidence>
<feature type="domain" description="APS kinase" evidence="8">
    <location>
        <begin position="10"/>
        <end position="150"/>
    </location>
</feature>
<keyword evidence="7 9" id="KW-0418">Kinase</keyword>
<sequence>MDISQSKPQAYWITGLSGVGKTTLANALAASLTALNIENKVLDGDELRKTLCADLGFSKQDRDTNIQRIAELAYSLQQQGVVVIVSVISPYLEVRQQAIKKLQATEIYLEAPLSVLQKRDSKGLYAKAIAGELLDFTGVSAPYEVPKNPAYFFRTDWLTVEECVNKILLS</sequence>
<comment type="similarity">
    <text evidence="7">Belongs to the APS kinase family.</text>
</comment>
<dbReference type="PANTHER" id="PTHR42700:SF1">
    <property type="entry name" value="SULFATE ADENYLYLTRANSFERASE"/>
    <property type="match status" value="1"/>
</dbReference>
<dbReference type="GO" id="GO:0005737">
    <property type="term" value="C:cytoplasm"/>
    <property type="evidence" value="ECO:0007669"/>
    <property type="project" value="TreeGrafter"/>
</dbReference>
<evidence type="ECO:0000256" key="2">
    <source>
        <dbReference type="ARBA" id="ARBA00004806"/>
    </source>
</evidence>
<dbReference type="GO" id="GO:0019379">
    <property type="term" value="P:sulfate assimilation, phosphoadenylyl sulfate reduction by phosphoadenylyl-sulfate reductase (thioredoxin)"/>
    <property type="evidence" value="ECO:0007669"/>
    <property type="project" value="TreeGrafter"/>
</dbReference>
<dbReference type="PANTHER" id="PTHR42700">
    <property type="entry name" value="SULFATE ADENYLYLTRANSFERASE"/>
    <property type="match status" value="1"/>
</dbReference>
<dbReference type="AlphaFoldDB" id="A0A974RX98"/>
<evidence type="ECO:0000256" key="5">
    <source>
        <dbReference type="ARBA" id="ARBA00022741"/>
    </source>
</evidence>
<dbReference type="InterPro" id="IPR002891">
    <property type="entry name" value="APS"/>
</dbReference>
<dbReference type="SUPFAM" id="SSF52540">
    <property type="entry name" value="P-loop containing nucleoside triphosphate hydrolases"/>
    <property type="match status" value="1"/>
</dbReference>
<evidence type="ECO:0000313" key="9">
    <source>
        <dbReference type="EMBL" id="QQP85998.1"/>
    </source>
</evidence>
<keyword evidence="5 7" id="KW-0547">Nucleotide-binding</keyword>
<dbReference type="Gene3D" id="3.40.50.300">
    <property type="entry name" value="P-loop containing nucleotide triphosphate hydrolases"/>
    <property type="match status" value="1"/>
</dbReference>
<dbReference type="InterPro" id="IPR059117">
    <property type="entry name" value="APS_kinase_dom"/>
</dbReference>
<comment type="pathway">
    <text evidence="2 7">Sulfur metabolism; hydrogen sulfide biosynthesis; sulfite from sulfate: step 2/3.</text>
</comment>
<name>A0A974RX98_9GAMM</name>
<dbReference type="EC" id="2.7.1.25" evidence="3 7"/>
<dbReference type="GO" id="GO:0005524">
    <property type="term" value="F:ATP binding"/>
    <property type="evidence" value="ECO:0007669"/>
    <property type="project" value="UniProtKB-KW"/>
</dbReference>
<dbReference type="RefSeq" id="WP_201093326.1">
    <property type="nucleotide sequence ID" value="NZ_CP067393.1"/>
</dbReference>
<dbReference type="GO" id="GO:0004781">
    <property type="term" value="F:sulfate adenylyltransferase (ATP) activity"/>
    <property type="evidence" value="ECO:0007669"/>
    <property type="project" value="TreeGrafter"/>
</dbReference>
<dbReference type="NCBIfam" id="TIGR00455">
    <property type="entry name" value="apsK"/>
    <property type="match status" value="1"/>
</dbReference>
<evidence type="ECO:0000256" key="6">
    <source>
        <dbReference type="ARBA" id="ARBA00022840"/>
    </source>
</evidence>
<accession>A0A974RX98</accession>
<dbReference type="InterPro" id="IPR050512">
    <property type="entry name" value="Sulf_AdTrans/APS_kinase"/>
</dbReference>
<dbReference type="InterPro" id="IPR027417">
    <property type="entry name" value="P-loop_NTPase"/>
</dbReference>
<dbReference type="GO" id="GO:0010134">
    <property type="term" value="P:sulfate assimilation via adenylyl sulfate reduction"/>
    <property type="evidence" value="ECO:0007669"/>
    <property type="project" value="TreeGrafter"/>
</dbReference>
<protein>
    <recommendedName>
        <fullName evidence="3 7">Adenylyl-sulfate kinase</fullName>
        <ecNumber evidence="3 7">2.7.1.25</ecNumber>
    </recommendedName>
</protein>
<dbReference type="GO" id="GO:0004020">
    <property type="term" value="F:adenylylsulfate kinase activity"/>
    <property type="evidence" value="ECO:0007669"/>
    <property type="project" value="UniProtKB-EC"/>
</dbReference>